<dbReference type="InParanoid" id="A0A165FK05"/>
<feature type="region of interest" description="Disordered" evidence="1">
    <location>
        <begin position="97"/>
        <end position="127"/>
    </location>
</feature>
<proteinExistence type="predicted"/>
<dbReference type="RefSeq" id="XP_040766827.1">
    <property type="nucleotide sequence ID" value="XM_040906888.1"/>
</dbReference>
<dbReference type="Pfam" id="PF08495">
    <property type="entry name" value="FIST"/>
    <property type="match status" value="1"/>
</dbReference>
<protein>
    <recommendedName>
        <fullName evidence="2">FIST domain-containing protein</fullName>
    </recommendedName>
</protein>
<dbReference type="EMBL" id="KV427612">
    <property type="protein sequence ID" value="KZT09087.1"/>
    <property type="molecule type" value="Genomic_DNA"/>
</dbReference>
<dbReference type="AlphaFoldDB" id="A0A165FK05"/>
<name>A0A165FK05_9APHY</name>
<organism evidence="3 4">
    <name type="scientific">Laetiporus sulphureus 93-53</name>
    <dbReference type="NCBI Taxonomy" id="1314785"/>
    <lineage>
        <taxon>Eukaryota</taxon>
        <taxon>Fungi</taxon>
        <taxon>Dikarya</taxon>
        <taxon>Basidiomycota</taxon>
        <taxon>Agaricomycotina</taxon>
        <taxon>Agaricomycetes</taxon>
        <taxon>Polyporales</taxon>
        <taxon>Laetiporus</taxon>
    </lineage>
</organism>
<evidence type="ECO:0000256" key="1">
    <source>
        <dbReference type="SAM" id="MobiDB-lite"/>
    </source>
</evidence>
<reference evidence="3 4" key="1">
    <citation type="journal article" date="2016" name="Mol. Biol. Evol.">
        <title>Comparative Genomics of Early-Diverging Mushroom-Forming Fungi Provides Insights into the Origins of Lignocellulose Decay Capabilities.</title>
        <authorList>
            <person name="Nagy L.G."/>
            <person name="Riley R."/>
            <person name="Tritt A."/>
            <person name="Adam C."/>
            <person name="Daum C."/>
            <person name="Floudas D."/>
            <person name="Sun H."/>
            <person name="Yadav J.S."/>
            <person name="Pangilinan J."/>
            <person name="Larsson K.H."/>
            <person name="Matsuura K."/>
            <person name="Barry K."/>
            <person name="Labutti K."/>
            <person name="Kuo R."/>
            <person name="Ohm R.A."/>
            <person name="Bhattacharya S.S."/>
            <person name="Shirouzu T."/>
            <person name="Yoshinaga Y."/>
            <person name="Martin F.M."/>
            <person name="Grigoriev I.V."/>
            <person name="Hibbett D.S."/>
        </authorList>
    </citation>
    <scope>NUCLEOTIDE SEQUENCE [LARGE SCALE GENOMIC DNA]</scope>
    <source>
        <strain evidence="3 4">93-53</strain>
    </source>
</reference>
<feature type="compositionally biased region" description="Basic and acidic residues" evidence="1">
    <location>
        <begin position="114"/>
        <end position="127"/>
    </location>
</feature>
<dbReference type="Proteomes" id="UP000076871">
    <property type="component" value="Unassembled WGS sequence"/>
</dbReference>
<accession>A0A165FK05</accession>
<dbReference type="OrthoDB" id="10251508at2759"/>
<dbReference type="GeneID" id="63823917"/>
<evidence type="ECO:0000313" key="3">
    <source>
        <dbReference type="EMBL" id="KZT09087.1"/>
    </source>
</evidence>
<keyword evidence="4" id="KW-1185">Reference proteome</keyword>
<dbReference type="SMART" id="SM00897">
    <property type="entry name" value="FIST"/>
    <property type="match status" value="1"/>
</dbReference>
<gene>
    <name evidence="3" type="ORF">LAESUDRAFT_712239</name>
</gene>
<dbReference type="InterPro" id="IPR013702">
    <property type="entry name" value="FIST_domain_N"/>
</dbReference>
<sequence>MALHMSTILSKSSSEILSHLSRIRSSFSSQITFFALSVSSSHDASEVSSLVSHLTSLTEQSVGCLSSQLDNGMLSREGAFSCSVAVFDKSSATPFRSTVPGRQAAQVGRWHSNRRSDDNGRADAPSHRNGLHWDDVWAKNSREYALPPEIQSLQRDDLDTVIYLSDGSPEGLSNALHTLPVATSIGMIGASTPFITGRPYTLFRGNSIYSSGAVGLCLSSPSPSRSHLAFPGLQALTPPMIVTESEGNLIHSLDNTNPTRLLLAAIERAQNGLEEQEASTKAEWISKEDQFYVATLSALSNEPQQICRITSGDPSRGTLALEGDFAPSKGAPVRVYQQLANTHSSLLSQDASTQGESAISRTRFTLSLAVSPPEAANMSPSVTSDDTTIVLEDTFLAATENGLLIDRYKWQLGTFRERPWLCRVPGAVMNMCWG</sequence>
<feature type="domain" description="FIST" evidence="2">
    <location>
        <begin position="29"/>
        <end position="257"/>
    </location>
</feature>
<evidence type="ECO:0000313" key="4">
    <source>
        <dbReference type="Proteomes" id="UP000076871"/>
    </source>
</evidence>
<evidence type="ECO:0000259" key="2">
    <source>
        <dbReference type="SMART" id="SM00897"/>
    </source>
</evidence>